<dbReference type="CDD" id="cd03263">
    <property type="entry name" value="ABC_subfamily_A"/>
    <property type="match status" value="2"/>
</dbReference>
<dbReference type="GO" id="GO:0005319">
    <property type="term" value="F:lipid transporter activity"/>
    <property type="evidence" value="ECO:0007669"/>
    <property type="project" value="TreeGrafter"/>
</dbReference>
<name>A0A7I4YGQ7_HAECO</name>
<reference evidence="10" key="1">
    <citation type="submission" date="2020-12" db="UniProtKB">
        <authorList>
            <consortium name="WormBaseParasite"/>
        </authorList>
    </citation>
    <scope>IDENTIFICATION</scope>
    <source>
        <strain evidence="10">MHco3</strain>
    </source>
</reference>
<evidence type="ECO:0000256" key="2">
    <source>
        <dbReference type="ARBA" id="ARBA00022692"/>
    </source>
</evidence>
<dbReference type="InterPro" id="IPR013525">
    <property type="entry name" value="ABC2_TM"/>
</dbReference>
<dbReference type="InterPro" id="IPR026082">
    <property type="entry name" value="ABCA"/>
</dbReference>
<feature type="transmembrane region" description="Helical" evidence="7">
    <location>
        <begin position="1219"/>
        <end position="1241"/>
    </location>
</feature>
<dbReference type="PROSITE" id="PS00211">
    <property type="entry name" value="ABC_TRANSPORTER_1"/>
    <property type="match status" value="2"/>
</dbReference>
<feature type="transmembrane region" description="Helical" evidence="7">
    <location>
        <begin position="388"/>
        <end position="406"/>
    </location>
</feature>
<evidence type="ECO:0000256" key="7">
    <source>
        <dbReference type="SAM" id="Phobius"/>
    </source>
</evidence>
<feature type="domain" description="ABC transporter" evidence="8">
    <location>
        <begin position="1291"/>
        <end position="1515"/>
    </location>
</feature>
<keyword evidence="2 7" id="KW-0812">Transmembrane</keyword>
<dbReference type="PANTHER" id="PTHR19229:SF271">
    <property type="entry name" value="ABC TRANSPORTER CED-7"/>
    <property type="match status" value="1"/>
</dbReference>
<evidence type="ECO:0000256" key="5">
    <source>
        <dbReference type="ARBA" id="ARBA00022989"/>
    </source>
</evidence>
<keyword evidence="9" id="KW-1185">Reference proteome</keyword>
<feature type="transmembrane region" description="Helical" evidence="7">
    <location>
        <begin position="1080"/>
        <end position="1106"/>
    </location>
</feature>
<protein>
    <submittedName>
        <fullName evidence="10">ABC transporter domain-containing protein</fullName>
    </submittedName>
</protein>
<feature type="transmembrane region" description="Helical" evidence="7">
    <location>
        <begin position="1040"/>
        <end position="1060"/>
    </location>
</feature>
<dbReference type="OrthoDB" id="10255969at2759"/>
<dbReference type="FunFam" id="3.40.50.300:FF:000933">
    <property type="entry name" value="ABC transporter A family member 7"/>
    <property type="match status" value="1"/>
</dbReference>
<dbReference type="InterPro" id="IPR003593">
    <property type="entry name" value="AAA+_ATPase"/>
</dbReference>
<keyword evidence="6 7" id="KW-0472">Membrane</keyword>
<evidence type="ECO:0000256" key="4">
    <source>
        <dbReference type="ARBA" id="ARBA00022840"/>
    </source>
</evidence>
<dbReference type="Pfam" id="PF00005">
    <property type="entry name" value="ABC_tran"/>
    <property type="match status" value="2"/>
</dbReference>
<evidence type="ECO:0000256" key="1">
    <source>
        <dbReference type="ARBA" id="ARBA00004141"/>
    </source>
</evidence>
<dbReference type="GO" id="GO:0005524">
    <property type="term" value="F:ATP binding"/>
    <property type="evidence" value="ECO:0007669"/>
    <property type="project" value="UniProtKB-KW"/>
</dbReference>
<dbReference type="FunFam" id="3.40.50.300:FF:001598">
    <property type="entry name" value="ABC transporter ced-7"/>
    <property type="match status" value="1"/>
</dbReference>
<feature type="transmembrane region" description="Helical" evidence="7">
    <location>
        <begin position="1113"/>
        <end position="1139"/>
    </location>
</feature>
<feature type="transmembrane region" description="Helical" evidence="7">
    <location>
        <begin position="306"/>
        <end position="328"/>
    </location>
</feature>
<evidence type="ECO:0000313" key="10">
    <source>
        <dbReference type="WBParaSite" id="HCON_00094310-00001"/>
    </source>
</evidence>
<evidence type="ECO:0000313" key="9">
    <source>
        <dbReference type="Proteomes" id="UP000025227"/>
    </source>
</evidence>
<feature type="domain" description="ABC transporter" evidence="8">
    <location>
        <begin position="503"/>
        <end position="733"/>
    </location>
</feature>
<feature type="transmembrane region" description="Helical" evidence="7">
    <location>
        <begin position="364"/>
        <end position="381"/>
    </location>
</feature>
<dbReference type="OMA" id="KDERGQM"/>
<dbReference type="InterPro" id="IPR027417">
    <property type="entry name" value="P-loop_NTPase"/>
</dbReference>
<dbReference type="Pfam" id="PF12698">
    <property type="entry name" value="ABC2_membrane_3"/>
    <property type="match status" value="2"/>
</dbReference>
<dbReference type="GO" id="GO:0016887">
    <property type="term" value="F:ATP hydrolysis activity"/>
    <property type="evidence" value="ECO:0007669"/>
    <property type="project" value="InterPro"/>
</dbReference>
<feature type="transmembrane region" description="Helical" evidence="7">
    <location>
        <begin position="1145"/>
        <end position="1169"/>
    </location>
</feature>
<dbReference type="WBParaSite" id="HCON_00094310-00001">
    <property type="protein sequence ID" value="HCON_00094310-00001"/>
    <property type="gene ID" value="HCON_00094310"/>
</dbReference>
<dbReference type="GO" id="GO:0016020">
    <property type="term" value="C:membrane"/>
    <property type="evidence" value="ECO:0007669"/>
    <property type="project" value="UniProtKB-SubCell"/>
</dbReference>
<accession>A0A7I4YGQ7</accession>
<sequence length="1598" mass="178455">MCDCLRQLWLLTHKNLILSRRNKVWTLFEVILPIIFLLPVTLLVVRGGTVQLSPGSSFEPVPLEGGAEDITIYEAYSSIQKRWCDRGHVLIAYSTQENHDSVEDLMNELAARFSNSSVKVDVVYIKDEMHLLDELRADAPNSTDFYCCINKYAGGVIFNQFDTEAAKLDYKLLVPAGTSIFDDWYFDEDWDEPFEIDESGYRVPREPPYWSSAFLSLQYRIDSLFIEASSANITIPPKLRLRRMPLESYSLNGLAVFLAISSYAWGLCVFILVIHTAREIVSEKSTVKEYLSVMGLSAPMFYLSHVLYATGKCFIIFLICVTPIIFHLEPVSVSLFLVTMALYGVSAVVFAALISSLFKKPNTVLKVVIVLWVILVAARFIAPRVDKILFCALYSLNPNAALYYILKAFADYKHSEVELSWSNSFEGFTLRFTPGAALVILLVDIIWMSMATLLFDFMFSDSDFTLLKLPCRKKYLGESVVSPEQNDSKKEIDEGLLKTQAGISVQRLIKIWTSTGERAVDGMSLEAYVGQVTVLLGQNGAGKSTTFSIICGITAPTAGNVFICGLDIQQYRSQSRKLIGLCPQANALFNKLTVDEHLWLIHGIKGASGDYKEEGQQLLDQLKLDEKSNELAKNLSGGQKRKLSVSMAVIGHSSVVLLDEPTAGMDPGARRDVEALLETIKEDRTVLLTTHYMDEAELLGDRIAIMVHGRVHCCGTLQFLKKRFGTGYVMAVVVDEKASTQEIAETLAGTAARYIPGVVKGKVHGKQFEIILPKGQQENFPQFFEYLERSKDSLKITSFGLSLNTLEQVFLRVAEHVDQNGMIDASISCNDELIRAQRVARHKYCALVFAQFCAIFTKRFLYFVRNWTQLFGQVLVPLALLIAIAYVSKTWVKPTGMKDSGRMFSVETFGPSRIPVKVEHRSPLVNAYIDIVSNGPEAKVYELGPNDNLTIWVDQLPRLMPAPGFGAIFAQDAVEVLYNKEAYHSSPVSINAYDNARLKVETNASDGIIRTHLHAYLPANSTRKSSFRHVLSQKDVDKSLGSFLVLALTLVTSPFVIFLVEERVSKFAHQQSLTGISPIIFWASSFLFDFLFYSIVCACFLAVFIICGWMEGYLGFVILLFALYFWSCVPFIYAISFIFSSPSKANVFLILWQLVAAYAAMMSVVFFTLGEMIRSRLIEMIRSVLLCLLPSFALGNATVTVGTVSAEKLPPNILWEWDMLGRAIMFMLIFGCFSSLLFLAFQFKIVRYCCFQLWNSRHQRRIDSSVTHEDDEKAKAEERVDVQQSDDDLALQVKNLCKVYRHLRAVDGLTLRVRSSECFGLLGANGAGKTTTFDILTGQSFATSGTARIGKQDVTKQICIGYCPQFDALLLDLTGRESLQILARMHGFPHPADITDVVLRVVGMTDHADKLVRYCSGGQRRKISVGLAILAPTRIIILDEPTAGIDPKARREIWTALSIIRDNSETALLLTSHSMDECEALCSRIAILHRGKLVATGTSQQLKSRFGNSYTITMVAPKVESRDAVIDAVKEAFPGAVLKTPKGSLTLSLKWQIPKSESDRWSSLFRKVQTLATSLGVVDFCVTQSSLEETFLRLSVDS</sequence>
<feature type="transmembrane region" description="Helical" evidence="7">
    <location>
        <begin position="870"/>
        <end position="888"/>
    </location>
</feature>
<evidence type="ECO:0000256" key="6">
    <source>
        <dbReference type="ARBA" id="ARBA00023136"/>
    </source>
</evidence>
<dbReference type="InterPro" id="IPR003439">
    <property type="entry name" value="ABC_transporter-like_ATP-bd"/>
</dbReference>
<comment type="subcellular location">
    <subcellularLocation>
        <location evidence="1">Membrane</location>
        <topology evidence="1">Multi-pass membrane protein</topology>
    </subcellularLocation>
</comment>
<evidence type="ECO:0000256" key="3">
    <source>
        <dbReference type="ARBA" id="ARBA00022741"/>
    </source>
</evidence>
<feature type="transmembrane region" description="Helical" evidence="7">
    <location>
        <begin position="249"/>
        <end position="274"/>
    </location>
</feature>
<proteinExistence type="predicted"/>
<keyword evidence="5 7" id="KW-1133">Transmembrane helix</keyword>
<dbReference type="Gene3D" id="3.40.50.300">
    <property type="entry name" value="P-loop containing nucleotide triphosphate hydrolases"/>
    <property type="match status" value="2"/>
</dbReference>
<dbReference type="SUPFAM" id="SSF52540">
    <property type="entry name" value="P-loop containing nucleoside triphosphate hydrolases"/>
    <property type="match status" value="2"/>
</dbReference>
<feature type="transmembrane region" description="Helical" evidence="7">
    <location>
        <begin position="1181"/>
        <end position="1199"/>
    </location>
</feature>
<feature type="transmembrane region" description="Helical" evidence="7">
    <location>
        <begin position="436"/>
        <end position="459"/>
    </location>
</feature>
<dbReference type="InterPro" id="IPR017871">
    <property type="entry name" value="ABC_transporter-like_CS"/>
</dbReference>
<dbReference type="GO" id="GO:0140359">
    <property type="term" value="F:ABC-type transporter activity"/>
    <property type="evidence" value="ECO:0007669"/>
    <property type="project" value="InterPro"/>
</dbReference>
<feature type="transmembrane region" description="Helical" evidence="7">
    <location>
        <begin position="24"/>
        <end position="45"/>
    </location>
</feature>
<evidence type="ECO:0000259" key="8">
    <source>
        <dbReference type="PROSITE" id="PS50893"/>
    </source>
</evidence>
<keyword evidence="3" id="KW-0547">Nucleotide-binding</keyword>
<dbReference type="PROSITE" id="PS50893">
    <property type="entry name" value="ABC_TRANSPORTER_2"/>
    <property type="match status" value="2"/>
</dbReference>
<keyword evidence="4" id="KW-0067">ATP-binding</keyword>
<dbReference type="SMART" id="SM00382">
    <property type="entry name" value="AAA"/>
    <property type="match status" value="2"/>
</dbReference>
<feature type="transmembrane region" description="Helical" evidence="7">
    <location>
        <begin position="335"/>
        <end position="358"/>
    </location>
</feature>
<dbReference type="PANTHER" id="PTHR19229">
    <property type="entry name" value="ATP-BINDING CASSETTE TRANSPORTER SUBFAMILY A ABCA"/>
    <property type="match status" value="1"/>
</dbReference>
<dbReference type="Proteomes" id="UP000025227">
    <property type="component" value="Unplaced"/>
</dbReference>
<organism evidence="9 10">
    <name type="scientific">Haemonchus contortus</name>
    <name type="common">Barber pole worm</name>
    <dbReference type="NCBI Taxonomy" id="6289"/>
    <lineage>
        <taxon>Eukaryota</taxon>
        <taxon>Metazoa</taxon>
        <taxon>Ecdysozoa</taxon>
        <taxon>Nematoda</taxon>
        <taxon>Chromadorea</taxon>
        <taxon>Rhabditida</taxon>
        <taxon>Rhabditina</taxon>
        <taxon>Rhabditomorpha</taxon>
        <taxon>Strongyloidea</taxon>
        <taxon>Trichostrongylidae</taxon>
        <taxon>Haemonchus</taxon>
    </lineage>
</organism>